<dbReference type="PROSITE" id="PS51502">
    <property type="entry name" value="S_R_A_B_BARREL"/>
    <property type="match status" value="1"/>
</dbReference>
<dbReference type="RefSeq" id="WP_317835860.1">
    <property type="nucleotide sequence ID" value="NZ_CP136920.1"/>
</dbReference>
<organism evidence="3 4">
    <name type="scientific">Rubellicoccus peritrichatus</name>
    <dbReference type="NCBI Taxonomy" id="3080537"/>
    <lineage>
        <taxon>Bacteria</taxon>
        <taxon>Pseudomonadati</taxon>
        <taxon>Verrucomicrobiota</taxon>
        <taxon>Opitutia</taxon>
        <taxon>Puniceicoccales</taxon>
        <taxon>Cerasicoccaceae</taxon>
        <taxon>Rubellicoccus</taxon>
    </lineage>
</organism>
<proteinExistence type="predicted"/>
<dbReference type="InterPro" id="IPR013097">
    <property type="entry name" value="Dabb"/>
</dbReference>
<dbReference type="AlphaFoldDB" id="A0AAQ3LEM9"/>
<dbReference type="Gene3D" id="3.30.70.100">
    <property type="match status" value="1"/>
</dbReference>
<evidence type="ECO:0000313" key="4">
    <source>
        <dbReference type="Proteomes" id="UP001304300"/>
    </source>
</evidence>
<evidence type="ECO:0000313" key="3">
    <source>
        <dbReference type="EMBL" id="WOO43312.1"/>
    </source>
</evidence>
<dbReference type="Proteomes" id="UP001304300">
    <property type="component" value="Chromosome"/>
</dbReference>
<name>A0AAQ3LEM9_9BACT</name>
<dbReference type="InterPro" id="IPR011008">
    <property type="entry name" value="Dimeric_a/b-barrel"/>
</dbReference>
<dbReference type="KEGG" id="puo:RZN69_09435"/>
<dbReference type="PROSITE" id="PS51257">
    <property type="entry name" value="PROKAR_LIPOPROTEIN"/>
    <property type="match status" value="1"/>
</dbReference>
<keyword evidence="1" id="KW-0732">Signal</keyword>
<reference evidence="3 4" key="1">
    <citation type="submission" date="2023-10" db="EMBL/GenBank/DDBJ databases">
        <title>Rubellicoccus peritrichatus gen. nov., sp. nov., isolated from an algae of coral reef tank.</title>
        <authorList>
            <person name="Luo J."/>
        </authorList>
    </citation>
    <scope>NUCLEOTIDE SEQUENCE [LARGE SCALE GENOMIC DNA]</scope>
    <source>
        <strain evidence="3 4">CR14</strain>
    </source>
</reference>
<evidence type="ECO:0000256" key="1">
    <source>
        <dbReference type="SAM" id="SignalP"/>
    </source>
</evidence>
<dbReference type="EMBL" id="CP136920">
    <property type="protein sequence ID" value="WOO43312.1"/>
    <property type="molecule type" value="Genomic_DNA"/>
</dbReference>
<keyword evidence="4" id="KW-1185">Reference proteome</keyword>
<dbReference type="SMART" id="SM00886">
    <property type="entry name" value="Dabb"/>
    <property type="match status" value="1"/>
</dbReference>
<feature type="chain" id="PRO_5042817364" evidence="1">
    <location>
        <begin position="21"/>
        <end position="128"/>
    </location>
</feature>
<feature type="signal peptide" evidence="1">
    <location>
        <begin position="1"/>
        <end position="20"/>
    </location>
</feature>
<sequence>MKTVALAVILIALLGGCTTLETSKSDTNVSSITHTVFFKLKHPEGSNEEAYFLSRAQALSDISTVQDFAIVKETSPKNNFDYGLFMVFDNQADYTFYNDHPDHVDFVKNIWIPNVVGFEEIDYIEYTP</sequence>
<evidence type="ECO:0000259" key="2">
    <source>
        <dbReference type="PROSITE" id="PS51502"/>
    </source>
</evidence>
<gene>
    <name evidence="3" type="ORF">RZN69_09435</name>
</gene>
<dbReference type="Pfam" id="PF07876">
    <property type="entry name" value="Dabb"/>
    <property type="match status" value="1"/>
</dbReference>
<protein>
    <submittedName>
        <fullName evidence="3">Dabb family protein</fullName>
    </submittedName>
</protein>
<accession>A0AAQ3LEM9</accession>
<feature type="domain" description="Stress-response A/B barrel" evidence="2">
    <location>
        <begin position="32"/>
        <end position="123"/>
    </location>
</feature>
<dbReference type="SUPFAM" id="SSF54909">
    <property type="entry name" value="Dimeric alpha+beta barrel"/>
    <property type="match status" value="1"/>
</dbReference>